<dbReference type="AlphaFoldDB" id="A0A553R0T1"/>
<sequence length="69" mass="8227">MRQRDTKKILIDDIKKEFNMYISFTDQHCPNRRIMKKLSAPTSGEHAKHHTFTAPSLSKVFEEFEKHHD</sequence>
<keyword evidence="2" id="KW-1185">Reference proteome</keyword>
<gene>
    <name evidence="1" type="ORF">DNTS_015778</name>
</gene>
<proteinExistence type="predicted"/>
<dbReference type="Proteomes" id="UP000316079">
    <property type="component" value="Unassembled WGS sequence"/>
</dbReference>
<name>A0A553R0T1_9TELE</name>
<reference evidence="1 2" key="1">
    <citation type="journal article" date="2019" name="Sci. Data">
        <title>Hybrid genome assembly and annotation of Danionella translucida.</title>
        <authorList>
            <person name="Kadobianskyi M."/>
            <person name="Schulze L."/>
            <person name="Schuelke M."/>
            <person name="Judkewitz B."/>
        </authorList>
    </citation>
    <scope>NUCLEOTIDE SEQUENCE [LARGE SCALE GENOMIC DNA]</scope>
    <source>
        <strain evidence="1 2">Bolton</strain>
    </source>
</reference>
<protein>
    <submittedName>
        <fullName evidence="1">Uncharacterized protein</fullName>
    </submittedName>
</protein>
<organism evidence="1 2">
    <name type="scientific">Danionella cerebrum</name>
    <dbReference type="NCBI Taxonomy" id="2873325"/>
    <lineage>
        <taxon>Eukaryota</taxon>
        <taxon>Metazoa</taxon>
        <taxon>Chordata</taxon>
        <taxon>Craniata</taxon>
        <taxon>Vertebrata</taxon>
        <taxon>Euteleostomi</taxon>
        <taxon>Actinopterygii</taxon>
        <taxon>Neopterygii</taxon>
        <taxon>Teleostei</taxon>
        <taxon>Ostariophysi</taxon>
        <taxon>Cypriniformes</taxon>
        <taxon>Danionidae</taxon>
        <taxon>Danioninae</taxon>
        <taxon>Danionella</taxon>
    </lineage>
</organism>
<evidence type="ECO:0000313" key="1">
    <source>
        <dbReference type="EMBL" id="TRY95781.1"/>
    </source>
</evidence>
<accession>A0A553R0T1</accession>
<evidence type="ECO:0000313" key="2">
    <source>
        <dbReference type="Proteomes" id="UP000316079"/>
    </source>
</evidence>
<comment type="caution">
    <text evidence="1">The sequence shown here is derived from an EMBL/GenBank/DDBJ whole genome shotgun (WGS) entry which is preliminary data.</text>
</comment>
<dbReference type="EMBL" id="SRMA01025348">
    <property type="protein sequence ID" value="TRY95781.1"/>
    <property type="molecule type" value="Genomic_DNA"/>
</dbReference>